<accession>A0ABQ4F9Q6</accession>
<sequence length="80" mass="8711">MAGPDRQRSELVEGETPVREADADQAIAAAMTVTTAPWPDATEIDTEAPPEQTLELAMTTIHARRAGLPRRFRRPGMEPG</sequence>
<protein>
    <submittedName>
        <fullName evidence="2">Uncharacterized protein</fullName>
    </submittedName>
</protein>
<feature type="region of interest" description="Disordered" evidence="1">
    <location>
        <begin position="1"/>
        <end position="21"/>
    </location>
</feature>
<dbReference type="EMBL" id="BOOB01000012">
    <property type="protein sequence ID" value="GIH31522.1"/>
    <property type="molecule type" value="Genomic_DNA"/>
</dbReference>
<evidence type="ECO:0000313" key="3">
    <source>
        <dbReference type="Proteomes" id="UP000651728"/>
    </source>
</evidence>
<keyword evidence="3" id="KW-1185">Reference proteome</keyword>
<evidence type="ECO:0000313" key="2">
    <source>
        <dbReference type="EMBL" id="GIH31522.1"/>
    </source>
</evidence>
<gene>
    <name evidence="2" type="ORF">Mam01_16860</name>
</gene>
<name>A0ABQ4F9Q6_9ACTN</name>
<evidence type="ECO:0000256" key="1">
    <source>
        <dbReference type="SAM" id="MobiDB-lite"/>
    </source>
</evidence>
<organism evidence="2 3">
    <name type="scientific">Microbispora amethystogenes</name>
    <dbReference type="NCBI Taxonomy" id="1427754"/>
    <lineage>
        <taxon>Bacteria</taxon>
        <taxon>Bacillati</taxon>
        <taxon>Actinomycetota</taxon>
        <taxon>Actinomycetes</taxon>
        <taxon>Streptosporangiales</taxon>
        <taxon>Streptosporangiaceae</taxon>
        <taxon>Microbispora</taxon>
    </lineage>
</organism>
<reference evidence="2 3" key="1">
    <citation type="submission" date="2021-01" db="EMBL/GenBank/DDBJ databases">
        <title>Whole genome shotgun sequence of Microbispora amethystogenes NBRC 101907.</title>
        <authorList>
            <person name="Komaki H."/>
            <person name="Tamura T."/>
        </authorList>
    </citation>
    <scope>NUCLEOTIDE SEQUENCE [LARGE SCALE GENOMIC DNA]</scope>
    <source>
        <strain evidence="2 3">NBRC 101907</strain>
    </source>
</reference>
<dbReference type="Proteomes" id="UP000651728">
    <property type="component" value="Unassembled WGS sequence"/>
</dbReference>
<proteinExistence type="predicted"/>
<comment type="caution">
    <text evidence="2">The sequence shown here is derived from an EMBL/GenBank/DDBJ whole genome shotgun (WGS) entry which is preliminary data.</text>
</comment>